<dbReference type="EMBL" id="BPLR01014665">
    <property type="protein sequence ID" value="GIY70437.1"/>
    <property type="molecule type" value="Genomic_DNA"/>
</dbReference>
<keyword evidence="3" id="KW-1185">Reference proteome</keyword>
<comment type="caution">
    <text evidence="2">The sequence shown here is derived from an EMBL/GenBank/DDBJ whole genome shotgun (WGS) entry which is preliminary data.</text>
</comment>
<evidence type="ECO:0000313" key="3">
    <source>
        <dbReference type="Proteomes" id="UP001054945"/>
    </source>
</evidence>
<proteinExistence type="predicted"/>
<feature type="region of interest" description="Disordered" evidence="1">
    <location>
        <begin position="64"/>
        <end position="89"/>
    </location>
</feature>
<accession>A0AAV4VJR1</accession>
<name>A0AAV4VJR1_CAEEX</name>
<dbReference type="Proteomes" id="UP001054945">
    <property type="component" value="Unassembled WGS sequence"/>
</dbReference>
<dbReference type="AlphaFoldDB" id="A0AAV4VJR1"/>
<sequence>MVPSKGETNRTAARRRVDQYAGARKRFINYELVHRCASHSFCRRLQMNRDFRDELIVRSRWKGSSLAPPNQDLEGRREHGGWLDAKGAD</sequence>
<reference evidence="2 3" key="1">
    <citation type="submission" date="2021-06" db="EMBL/GenBank/DDBJ databases">
        <title>Caerostris extrusa draft genome.</title>
        <authorList>
            <person name="Kono N."/>
            <person name="Arakawa K."/>
        </authorList>
    </citation>
    <scope>NUCLEOTIDE SEQUENCE [LARGE SCALE GENOMIC DNA]</scope>
</reference>
<protein>
    <submittedName>
        <fullName evidence="2">Uncharacterized protein</fullName>
    </submittedName>
</protein>
<organism evidence="2 3">
    <name type="scientific">Caerostris extrusa</name>
    <name type="common">Bark spider</name>
    <name type="synonym">Caerostris bankana</name>
    <dbReference type="NCBI Taxonomy" id="172846"/>
    <lineage>
        <taxon>Eukaryota</taxon>
        <taxon>Metazoa</taxon>
        <taxon>Ecdysozoa</taxon>
        <taxon>Arthropoda</taxon>
        <taxon>Chelicerata</taxon>
        <taxon>Arachnida</taxon>
        <taxon>Araneae</taxon>
        <taxon>Araneomorphae</taxon>
        <taxon>Entelegynae</taxon>
        <taxon>Araneoidea</taxon>
        <taxon>Araneidae</taxon>
        <taxon>Caerostris</taxon>
    </lineage>
</organism>
<evidence type="ECO:0000256" key="1">
    <source>
        <dbReference type="SAM" id="MobiDB-lite"/>
    </source>
</evidence>
<feature type="compositionally biased region" description="Basic and acidic residues" evidence="1">
    <location>
        <begin position="73"/>
        <end position="89"/>
    </location>
</feature>
<gene>
    <name evidence="2" type="ORF">CEXT_347111</name>
</gene>
<evidence type="ECO:0000313" key="2">
    <source>
        <dbReference type="EMBL" id="GIY70437.1"/>
    </source>
</evidence>